<dbReference type="EMBL" id="CAMXCT030004257">
    <property type="protein sequence ID" value="CAL4795682.1"/>
    <property type="molecule type" value="Genomic_DNA"/>
</dbReference>
<dbReference type="Proteomes" id="UP001152797">
    <property type="component" value="Unassembled WGS sequence"/>
</dbReference>
<feature type="domain" description="N-acetyltransferase" evidence="1">
    <location>
        <begin position="37"/>
        <end position="210"/>
    </location>
</feature>
<dbReference type="SUPFAM" id="SSF55729">
    <property type="entry name" value="Acyl-CoA N-acyltransferases (Nat)"/>
    <property type="match status" value="1"/>
</dbReference>
<accession>A0A9P1DEU2</accession>
<dbReference type="Gene3D" id="3.40.630.30">
    <property type="match status" value="1"/>
</dbReference>
<dbReference type="EMBL" id="CAMXCT020004257">
    <property type="protein sequence ID" value="CAL1161745.1"/>
    <property type="molecule type" value="Genomic_DNA"/>
</dbReference>
<organism evidence="2">
    <name type="scientific">Cladocopium goreaui</name>
    <dbReference type="NCBI Taxonomy" id="2562237"/>
    <lineage>
        <taxon>Eukaryota</taxon>
        <taxon>Sar</taxon>
        <taxon>Alveolata</taxon>
        <taxon>Dinophyceae</taxon>
        <taxon>Suessiales</taxon>
        <taxon>Symbiodiniaceae</taxon>
        <taxon>Cladocopium</taxon>
    </lineage>
</organism>
<dbReference type="PROSITE" id="PS51186">
    <property type="entry name" value="GNAT"/>
    <property type="match status" value="1"/>
</dbReference>
<comment type="caution">
    <text evidence="2">The sequence shown here is derived from an EMBL/GenBank/DDBJ whole genome shotgun (WGS) entry which is preliminary data.</text>
</comment>
<dbReference type="AlphaFoldDB" id="A0A9P1DEU2"/>
<sequence length="258" mass="28345">MATVGEVATIEPQLPQLDVVHGPKECKECKELQTAEALLRSEEEPEKVAVVEVEIGSSQSKATPRQISTLCNKAYGYRRLSESEARSRLAMGDGGSNRVLHVAYRNGELVGCCSSTLQPPWTPRSCGHWGLLSVHPDAQGTGVASALIAAAERRLLDAGCRSIQIEYEFTASDPDSERLLQWYEGKCGFKSGSPPPKRGSEFRCCRKKLDEDSVYKSSGEVVTRLSRVSLSEASESDFNRSSDEDELERRAVKMCRVS</sequence>
<gene>
    <name evidence="2" type="ORF">C1SCF055_LOCUS33819</name>
</gene>
<dbReference type="InterPro" id="IPR016181">
    <property type="entry name" value="Acyl_CoA_acyltransferase"/>
</dbReference>
<evidence type="ECO:0000313" key="3">
    <source>
        <dbReference type="EMBL" id="CAL4795682.1"/>
    </source>
</evidence>
<name>A0A9P1DEU2_9DINO</name>
<reference evidence="3 4" key="2">
    <citation type="submission" date="2024-05" db="EMBL/GenBank/DDBJ databases">
        <authorList>
            <person name="Chen Y."/>
            <person name="Shah S."/>
            <person name="Dougan E. K."/>
            <person name="Thang M."/>
            <person name="Chan C."/>
        </authorList>
    </citation>
    <scope>NUCLEOTIDE SEQUENCE [LARGE SCALE GENOMIC DNA]</scope>
</reference>
<reference evidence="2" key="1">
    <citation type="submission" date="2022-10" db="EMBL/GenBank/DDBJ databases">
        <authorList>
            <person name="Chen Y."/>
            <person name="Dougan E. K."/>
            <person name="Chan C."/>
            <person name="Rhodes N."/>
            <person name="Thang M."/>
        </authorList>
    </citation>
    <scope>NUCLEOTIDE SEQUENCE</scope>
</reference>
<dbReference type="EMBL" id="CAMXCT010004257">
    <property type="protein sequence ID" value="CAI4008370.1"/>
    <property type="molecule type" value="Genomic_DNA"/>
</dbReference>
<dbReference type="CDD" id="cd04301">
    <property type="entry name" value="NAT_SF"/>
    <property type="match status" value="1"/>
</dbReference>
<dbReference type="OrthoDB" id="407893at2759"/>
<dbReference type="InterPro" id="IPR000182">
    <property type="entry name" value="GNAT_dom"/>
</dbReference>
<evidence type="ECO:0000313" key="2">
    <source>
        <dbReference type="EMBL" id="CAI4008370.1"/>
    </source>
</evidence>
<dbReference type="Pfam" id="PF00583">
    <property type="entry name" value="Acetyltransf_1"/>
    <property type="match status" value="1"/>
</dbReference>
<proteinExistence type="predicted"/>
<evidence type="ECO:0000259" key="1">
    <source>
        <dbReference type="PROSITE" id="PS51186"/>
    </source>
</evidence>
<protein>
    <recommendedName>
        <fullName evidence="1">N-acetyltransferase domain-containing protein</fullName>
    </recommendedName>
</protein>
<dbReference type="GO" id="GO:0016747">
    <property type="term" value="F:acyltransferase activity, transferring groups other than amino-acyl groups"/>
    <property type="evidence" value="ECO:0007669"/>
    <property type="project" value="InterPro"/>
</dbReference>
<evidence type="ECO:0000313" key="4">
    <source>
        <dbReference type="Proteomes" id="UP001152797"/>
    </source>
</evidence>
<keyword evidence="4" id="KW-1185">Reference proteome</keyword>